<evidence type="ECO:0000256" key="6">
    <source>
        <dbReference type="ARBA" id="ARBA00038076"/>
    </source>
</evidence>
<feature type="transmembrane region" description="Helical" evidence="7">
    <location>
        <begin position="449"/>
        <end position="474"/>
    </location>
</feature>
<name>A0ABS4PZP2_9PSEU</name>
<comment type="caution">
    <text evidence="9">The sequence shown here is derived from an EMBL/GenBank/DDBJ whole genome shotgun (WGS) entry which is preliminary data.</text>
</comment>
<feature type="transmembrane region" description="Helical" evidence="7">
    <location>
        <begin position="269"/>
        <end position="295"/>
    </location>
</feature>
<dbReference type="Pfam" id="PF02687">
    <property type="entry name" value="FtsX"/>
    <property type="match status" value="2"/>
</dbReference>
<feature type="transmembrane region" description="Helical" evidence="7">
    <location>
        <begin position="819"/>
        <end position="843"/>
    </location>
</feature>
<comment type="subcellular location">
    <subcellularLocation>
        <location evidence="1">Cell membrane</location>
        <topology evidence="1">Multi-pass membrane protein</topology>
    </subcellularLocation>
</comment>
<accession>A0ABS4PZP2</accession>
<evidence type="ECO:0000256" key="3">
    <source>
        <dbReference type="ARBA" id="ARBA00022692"/>
    </source>
</evidence>
<feature type="transmembrane region" description="Helical" evidence="7">
    <location>
        <begin position="495"/>
        <end position="518"/>
    </location>
</feature>
<feature type="transmembrane region" description="Helical" evidence="7">
    <location>
        <begin position="775"/>
        <end position="799"/>
    </location>
</feature>
<keyword evidence="3 7" id="KW-0812">Transmembrane</keyword>
<dbReference type="Proteomes" id="UP000741013">
    <property type="component" value="Unassembled WGS sequence"/>
</dbReference>
<feature type="domain" description="ABC3 transporter permease C-terminal" evidence="8">
    <location>
        <begin position="276"/>
        <end position="395"/>
    </location>
</feature>
<dbReference type="PANTHER" id="PTHR30572:SF4">
    <property type="entry name" value="ABC TRANSPORTER PERMEASE YTRF"/>
    <property type="match status" value="1"/>
</dbReference>
<sequence>MFGLALSTLRFRKGGFVATFVALFLGTAVVMACGGLMETGISTVIPPQRLAAAPIVVAGDQTYHLPPVYAGTEDEYHETAVLAERVRLDAGLAAAIERVPGVAKVVADVSFPASVPGDDGAPAVPGTQRGHDWSSAELAPYGLRDGRAPEREGEVVLDETIAARTGHQAGGSLPIAVPGGVRSFEVVGIASTGNPLAVESMFFATADAQRFAVAPGQVDAFGVLPAPGTDLTALRGLVDAQLQGRGAVTLVGDDRGLAEFAQAASDGELLIILAAVFGGLAIQVAMFVVASTLGLSVQQRRREMALLRAVGTTPGQLSRMITGEAMVIGVLATGLACIPGAFLGSWLFDRLTGFGVFQPVLKFHQSWLSAAGAIVVGLGSAWGAAFVAARFAAKARPVEAMRETAGPARWLTAFRLWCGVSSLVCGLVLAYLTITVMDGPLAASTAGPAVTLVATAVALFSPGLTKALVAVLHLPVRAVSGLSGYLATLNARARWLPMSGAVTPIMLATGLAVFMLYFQTTQTEAARQEYDQALVADAVVTSATGEISDELVGQVGGTPGVGTASAFVTSKGYNESPSDSSQDEDGVELHGVTAAAAAQTRQGDVVSGRLDALVGNTIALPADRAERLGSGVGDVITMRLGDGASVPLEIVAILRAQADFSTALMPASTLAPHTTAGVVTQLLVTAAPGTGTDQLSAALTAFAADKPGLTVADRSSLTEAYLAEEQANAWVNYLIVGLLLVYAAISVVNTLVMATAHRRREFGLQRLTGATRGQVLRMITVEALMVAAIGGLLGSLVAASMLVPFSAAVSDSWLPAGPLWIYPAVLGLAVLLTVVATLVPAWLTLRSQASAAVLAAE</sequence>
<keyword evidence="4 7" id="KW-1133">Transmembrane helix</keyword>
<dbReference type="RefSeq" id="WP_209667860.1">
    <property type="nucleotide sequence ID" value="NZ_JAGGMS010000001.1"/>
</dbReference>
<evidence type="ECO:0000313" key="9">
    <source>
        <dbReference type="EMBL" id="MBP2184905.1"/>
    </source>
</evidence>
<feature type="transmembrane region" description="Helical" evidence="7">
    <location>
        <begin position="325"/>
        <end position="348"/>
    </location>
</feature>
<dbReference type="InterPro" id="IPR003838">
    <property type="entry name" value="ABC3_permease_C"/>
</dbReference>
<keyword evidence="5 7" id="KW-0472">Membrane</keyword>
<dbReference type="PANTHER" id="PTHR30572">
    <property type="entry name" value="MEMBRANE COMPONENT OF TRANSPORTER-RELATED"/>
    <property type="match status" value="1"/>
</dbReference>
<feature type="transmembrane region" description="Helical" evidence="7">
    <location>
        <begin position="414"/>
        <end position="437"/>
    </location>
</feature>
<evidence type="ECO:0000259" key="8">
    <source>
        <dbReference type="Pfam" id="PF02687"/>
    </source>
</evidence>
<evidence type="ECO:0000256" key="7">
    <source>
        <dbReference type="SAM" id="Phobius"/>
    </source>
</evidence>
<feature type="domain" description="ABC3 transporter permease C-terminal" evidence="8">
    <location>
        <begin position="734"/>
        <end position="847"/>
    </location>
</feature>
<protein>
    <submittedName>
        <fullName evidence="9">ABC transport system permease protein</fullName>
    </submittedName>
</protein>
<comment type="similarity">
    <text evidence="6">Belongs to the ABC-4 integral membrane protein family.</text>
</comment>
<evidence type="ECO:0000256" key="2">
    <source>
        <dbReference type="ARBA" id="ARBA00022475"/>
    </source>
</evidence>
<evidence type="ECO:0000313" key="10">
    <source>
        <dbReference type="Proteomes" id="UP000741013"/>
    </source>
</evidence>
<organism evidence="9 10">
    <name type="scientific">Amycolatopsis magusensis</name>
    <dbReference type="NCBI Taxonomy" id="882444"/>
    <lineage>
        <taxon>Bacteria</taxon>
        <taxon>Bacillati</taxon>
        <taxon>Actinomycetota</taxon>
        <taxon>Actinomycetes</taxon>
        <taxon>Pseudonocardiales</taxon>
        <taxon>Pseudonocardiaceae</taxon>
        <taxon>Amycolatopsis</taxon>
    </lineage>
</organism>
<proteinExistence type="inferred from homology"/>
<evidence type="ECO:0000256" key="1">
    <source>
        <dbReference type="ARBA" id="ARBA00004651"/>
    </source>
</evidence>
<evidence type="ECO:0000256" key="5">
    <source>
        <dbReference type="ARBA" id="ARBA00023136"/>
    </source>
</evidence>
<keyword evidence="10" id="KW-1185">Reference proteome</keyword>
<evidence type="ECO:0000256" key="4">
    <source>
        <dbReference type="ARBA" id="ARBA00022989"/>
    </source>
</evidence>
<reference evidence="9 10" key="1">
    <citation type="submission" date="2021-03" db="EMBL/GenBank/DDBJ databases">
        <title>Sequencing the genomes of 1000 actinobacteria strains.</title>
        <authorList>
            <person name="Klenk H.-P."/>
        </authorList>
    </citation>
    <scope>NUCLEOTIDE SEQUENCE [LARGE SCALE GENOMIC DNA]</scope>
    <source>
        <strain evidence="9 10">DSM 45510</strain>
    </source>
</reference>
<feature type="transmembrane region" description="Helical" evidence="7">
    <location>
        <begin position="730"/>
        <end position="754"/>
    </location>
</feature>
<feature type="transmembrane region" description="Helical" evidence="7">
    <location>
        <begin position="368"/>
        <end position="393"/>
    </location>
</feature>
<keyword evidence="2" id="KW-1003">Cell membrane</keyword>
<gene>
    <name evidence="9" type="ORF">JOM49_006431</name>
</gene>
<dbReference type="InterPro" id="IPR050250">
    <property type="entry name" value="Macrolide_Exporter_MacB"/>
</dbReference>
<dbReference type="EMBL" id="JAGGMS010000001">
    <property type="protein sequence ID" value="MBP2184905.1"/>
    <property type="molecule type" value="Genomic_DNA"/>
</dbReference>